<dbReference type="InterPro" id="IPR054028">
    <property type="entry name" value="TarS/TarP_linker"/>
</dbReference>
<name>A0A365YMK2_9MICC</name>
<feature type="region of interest" description="Disordered" evidence="1">
    <location>
        <begin position="300"/>
        <end position="326"/>
    </location>
</feature>
<feature type="domain" description="TarS/TarP linker" evidence="3">
    <location>
        <begin position="205"/>
        <end position="263"/>
    </location>
</feature>
<evidence type="ECO:0000313" key="4">
    <source>
        <dbReference type="EMBL" id="RBM03848.1"/>
    </source>
</evidence>
<dbReference type="CDD" id="cd00761">
    <property type="entry name" value="Glyco_tranf_GTA_type"/>
    <property type="match status" value="1"/>
</dbReference>
<evidence type="ECO:0000256" key="1">
    <source>
        <dbReference type="SAM" id="MobiDB-lite"/>
    </source>
</evidence>
<dbReference type="Gene3D" id="3.90.550.10">
    <property type="entry name" value="Spore Coat Polysaccharide Biosynthesis Protein SpsA, Chain A"/>
    <property type="match status" value="1"/>
</dbReference>
<dbReference type="Pfam" id="PF22181">
    <property type="entry name" value="TarS_linker"/>
    <property type="match status" value="1"/>
</dbReference>
<gene>
    <name evidence="4" type="ORF">C1H84_00640</name>
</gene>
<reference evidence="4 5" key="1">
    <citation type="submission" date="2018-01" db="EMBL/GenBank/DDBJ databases">
        <title>Glutamicibacter soli strain NHPC-3 Whole genome sequence and assembly.</title>
        <authorList>
            <person name="Choudhury P."/>
            <person name="Gupta D."/>
            <person name="Sengupta K."/>
            <person name="Jawed A."/>
            <person name="Sultana N."/>
            <person name="Saha P."/>
        </authorList>
    </citation>
    <scope>NUCLEOTIDE SEQUENCE [LARGE SCALE GENOMIC DNA]</scope>
    <source>
        <strain evidence="4 5">NHPC-3</strain>
    </source>
</reference>
<dbReference type="SUPFAM" id="SSF53448">
    <property type="entry name" value="Nucleotide-diphospho-sugar transferases"/>
    <property type="match status" value="1"/>
</dbReference>
<dbReference type="Proteomes" id="UP000252167">
    <property type="component" value="Unassembled WGS sequence"/>
</dbReference>
<evidence type="ECO:0000313" key="5">
    <source>
        <dbReference type="Proteomes" id="UP000252167"/>
    </source>
</evidence>
<dbReference type="PANTHER" id="PTHR43685">
    <property type="entry name" value="GLYCOSYLTRANSFERASE"/>
    <property type="match status" value="1"/>
</dbReference>
<keyword evidence="5" id="KW-1185">Reference proteome</keyword>
<dbReference type="InterPro" id="IPR050834">
    <property type="entry name" value="Glycosyltransf_2"/>
</dbReference>
<accession>A0A365YMK2</accession>
<dbReference type="PANTHER" id="PTHR43685:SF11">
    <property type="entry name" value="GLYCOSYLTRANSFERASE TAGX-RELATED"/>
    <property type="match status" value="1"/>
</dbReference>
<comment type="caution">
    <text evidence="4">The sequence shown here is derived from an EMBL/GenBank/DDBJ whole genome shotgun (WGS) entry which is preliminary data.</text>
</comment>
<dbReference type="AlphaFoldDB" id="A0A365YMK2"/>
<dbReference type="InterPro" id="IPR001173">
    <property type="entry name" value="Glyco_trans_2-like"/>
</dbReference>
<dbReference type="EMBL" id="POAF01000001">
    <property type="protein sequence ID" value="RBM03848.1"/>
    <property type="molecule type" value="Genomic_DNA"/>
</dbReference>
<organism evidence="4 5">
    <name type="scientific">Glutamicibacter soli</name>
    <dbReference type="NCBI Taxonomy" id="453836"/>
    <lineage>
        <taxon>Bacteria</taxon>
        <taxon>Bacillati</taxon>
        <taxon>Actinomycetota</taxon>
        <taxon>Actinomycetes</taxon>
        <taxon>Micrococcales</taxon>
        <taxon>Micrococcaceae</taxon>
        <taxon>Glutamicibacter</taxon>
    </lineage>
</organism>
<evidence type="ECO:0000259" key="2">
    <source>
        <dbReference type="Pfam" id="PF00535"/>
    </source>
</evidence>
<feature type="domain" description="Glycosyltransferase 2-like" evidence="2">
    <location>
        <begin position="2"/>
        <end position="121"/>
    </location>
</feature>
<dbReference type="Pfam" id="PF00535">
    <property type="entry name" value="Glycos_transf_2"/>
    <property type="match status" value="1"/>
</dbReference>
<proteinExistence type="predicted"/>
<dbReference type="InterPro" id="IPR029044">
    <property type="entry name" value="Nucleotide-diphossugar_trans"/>
</dbReference>
<sequence length="326" mass="36831">MPYLGELLDSLAAQDLDPEHFELILVDDGSTDGGPQLMDRFAAAHPRTRVIRQRNSGWPGQPRNRGLAATEADYVFFADAGDMLASHALRSMLDYAQLHQADMVLPRIAGLNGRPVNRTLLAKNNPKAELREVFATLAPQKLIRRALIERLELRFPEGRVRLEDGIFITACYLAAERTAVLADDDYYFLRARQDANNISARKADPEGCTRSVARIAEQVRAARLPADLEQGMVLDLYRRKILRTYRPGRWLGMGRWRRRSWNRSLASRTGSARRRCAPGMPGRCRRGRCSSSCWPRTGMCGRTGRAGKPQESRTSFLPARRRSWPS</sequence>
<evidence type="ECO:0000259" key="3">
    <source>
        <dbReference type="Pfam" id="PF22181"/>
    </source>
</evidence>
<protein>
    <submittedName>
        <fullName evidence="4">Uncharacterized protein</fullName>
    </submittedName>
</protein>